<keyword evidence="4 6" id="KW-0408">Iron</keyword>
<feature type="non-terminal residue" evidence="9">
    <location>
        <position position="1"/>
    </location>
</feature>
<feature type="binding site" evidence="7">
    <location>
        <position position="161"/>
    </location>
    <ligand>
        <name>S-adenosyl-L-methionine</name>
        <dbReference type="ChEBI" id="CHEBI:59789"/>
    </ligand>
</feature>
<evidence type="ECO:0000256" key="3">
    <source>
        <dbReference type="ARBA" id="ARBA00022723"/>
    </source>
</evidence>
<feature type="binding site" evidence="7">
    <location>
        <position position="273"/>
    </location>
    <ligand>
        <name>(3R)-3-methyl-D-ornithine</name>
        <dbReference type="ChEBI" id="CHEBI:64642"/>
    </ligand>
</feature>
<dbReference type="GO" id="GO:0016765">
    <property type="term" value="F:transferase activity, transferring alkyl or aryl (other than methyl) groups"/>
    <property type="evidence" value="ECO:0007669"/>
    <property type="project" value="InterPro"/>
</dbReference>
<dbReference type="UniPathway" id="UPA00079"/>
<dbReference type="Gene3D" id="3.20.20.70">
    <property type="entry name" value="Aldolase class I"/>
    <property type="match status" value="1"/>
</dbReference>
<dbReference type="CDD" id="cd01335">
    <property type="entry name" value="Radical_SAM"/>
    <property type="match status" value="1"/>
</dbReference>
<comment type="cofactor">
    <cofactor evidence="6">
        <name>[4Fe-4S] cluster</name>
        <dbReference type="ChEBI" id="CHEBI:49883"/>
    </cofactor>
    <text evidence="6">Binds 1 [4Fe-4S] cluster. The cluster is coordinated with 3 cysteines and an exchangeable S-adenosyl-L-methionine.</text>
</comment>
<dbReference type="NCBIfam" id="TIGR00423">
    <property type="entry name" value="CofH family radical SAM protein"/>
    <property type="match status" value="1"/>
</dbReference>
<reference evidence="9" key="1">
    <citation type="journal article" date="2020" name="mSystems">
        <title>Genome- and Community-Level Interaction Insights into Carbon Utilization and Element Cycling Functions of Hydrothermarchaeota in Hydrothermal Sediment.</title>
        <authorList>
            <person name="Zhou Z."/>
            <person name="Liu Y."/>
            <person name="Xu W."/>
            <person name="Pan J."/>
            <person name="Luo Z.H."/>
            <person name="Li M."/>
        </authorList>
    </citation>
    <scope>NUCLEOTIDE SEQUENCE [LARGE SCALE GENOMIC DNA]</scope>
    <source>
        <strain evidence="9">HyVt-115</strain>
    </source>
</reference>
<feature type="binding site" evidence="6">
    <location>
        <position position="50"/>
    </location>
    <ligand>
        <name>[4Fe-4S] cluster</name>
        <dbReference type="ChEBI" id="CHEBI:49883"/>
        <note>4Fe-4S-S-AdoMet</note>
    </ligand>
</feature>
<dbReference type="SFLD" id="SFLDF00343">
    <property type="entry name" value="aminofutalosine_synthase_(mqnE"/>
    <property type="match status" value="1"/>
</dbReference>
<dbReference type="EMBL" id="DQWS01000230">
    <property type="protein sequence ID" value="HDD53632.1"/>
    <property type="molecule type" value="Genomic_DNA"/>
</dbReference>
<dbReference type="SFLD" id="SFLDS00029">
    <property type="entry name" value="Radical_SAM"/>
    <property type="match status" value="1"/>
</dbReference>
<dbReference type="Pfam" id="PF19288">
    <property type="entry name" value="CofH_C"/>
    <property type="match status" value="1"/>
</dbReference>
<evidence type="ECO:0000256" key="4">
    <source>
        <dbReference type="ARBA" id="ARBA00023004"/>
    </source>
</evidence>
<evidence type="ECO:0000256" key="5">
    <source>
        <dbReference type="ARBA" id="ARBA00023014"/>
    </source>
</evidence>
<dbReference type="InterPro" id="IPR020050">
    <property type="entry name" value="FO_synthase_su2"/>
</dbReference>
<feature type="binding site" evidence="6">
    <location>
        <position position="54"/>
    </location>
    <ligand>
        <name>[4Fe-4S] cluster</name>
        <dbReference type="ChEBI" id="CHEBI:49883"/>
        <note>4Fe-4S-S-AdoMet</note>
    </ligand>
</feature>
<dbReference type="SFLD" id="SFLDG01389">
    <property type="entry name" value="menaquinone_synthsis_involved"/>
    <property type="match status" value="1"/>
</dbReference>
<comment type="caution">
    <text evidence="9">The sequence shown here is derived from an EMBL/GenBank/DDBJ whole genome shotgun (WGS) entry which is preliminary data.</text>
</comment>
<protein>
    <submittedName>
        <fullName evidence="9">Dehypoxanthine futalosine cyclase</fullName>
    </submittedName>
</protein>
<dbReference type="SFLD" id="SFLDG01388">
    <property type="entry name" value="7_8-didemethyl-8-hydroxy-5-dea"/>
    <property type="match status" value="1"/>
</dbReference>
<dbReference type="GO" id="GO:0044689">
    <property type="term" value="F:7,8-didemethyl-8-hydroxy-5-deazariboflavin synthase activity"/>
    <property type="evidence" value="ECO:0007669"/>
    <property type="project" value="TreeGrafter"/>
</dbReference>
<feature type="binding site" evidence="7">
    <location>
        <position position="125"/>
    </location>
    <ligand>
        <name>(3R)-3-methyl-D-ornithine</name>
        <dbReference type="ChEBI" id="CHEBI:64642"/>
    </ligand>
</feature>
<dbReference type="PANTHER" id="PTHR43076">
    <property type="entry name" value="FO SYNTHASE (COFH)"/>
    <property type="match status" value="1"/>
</dbReference>
<name>A0A7C0U6W7_9BACT</name>
<proteinExistence type="inferred from homology"/>
<evidence type="ECO:0000259" key="8">
    <source>
        <dbReference type="PROSITE" id="PS51918"/>
    </source>
</evidence>
<dbReference type="PANTHER" id="PTHR43076:SF1">
    <property type="entry name" value="LIPOYL SYNTHASE 2"/>
    <property type="match status" value="1"/>
</dbReference>
<dbReference type="PROSITE" id="PS51918">
    <property type="entry name" value="RADICAL_SAM"/>
    <property type="match status" value="1"/>
</dbReference>
<dbReference type="InterPro" id="IPR013785">
    <property type="entry name" value="Aldolase_TIM"/>
</dbReference>
<keyword evidence="1 6" id="KW-0004">4Fe-4S</keyword>
<gene>
    <name evidence="9" type="primary">mqnC</name>
    <name evidence="9" type="ORF">ENF32_06165</name>
</gene>
<keyword evidence="2 6" id="KW-0949">S-adenosyl-L-methionine</keyword>
<dbReference type="SFLD" id="SFLDF00342">
    <property type="entry name" value="cyclic_dehypoxanthine_futalosi"/>
    <property type="match status" value="1"/>
</dbReference>
<sequence>SRITPEEALELFDIDLLTLGKMAHQVRKRIHPEDRVTFCIDRNINYTNICISRCAFCAFWRDKGHPEAYLLPKEELFKKIEETLELGGTSILIQGGLNPELDITYFEDLLSAIKARYPIHIHGLSPPEIWHIARNSGLTLEETIKRLMAAGLGSIPGGGAEILSPRVRQQLSPNKVSTEEWLEVMETAHRVGLRTTATMMFGHIEEPRDIVEHLGRIRDLQDKTGGFTAFISWTFQPPNTELAHLEKATAADYLKVLAISRIFLDNVPNIQASWVTQGAKIAQIALYFGANDFGSTMIEENVVAAAGATFRMSKEEIIRCIKDAGFQPAQRDTLYRVLREF</sequence>
<dbReference type="GO" id="GO:0009234">
    <property type="term" value="P:menaquinone biosynthetic process"/>
    <property type="evidence" value="ECO:0007669"/>
    <property type="project" value="UniProtKB-UniPathway"/>
</dbReference>
<feature type="binding site" evidence="7">
    <location>
        <position position="56"/>
    </location>
    <ligand>
        <name>S-adenosyl-L-methionine</name>
        <dbReference type="ChEBI" id="CHEBI:59789"/>
    </ligand>
</feature>
<dbReference type="InterPro" id="IPR045567">
    <property type="entry name" value="CofH/MnqC-like_C"/>
</dbReference>
<dbReference type="GO" id="GO:0051539">
    <property type="term" value="F:4 iron, 4 sulfur cluster binding"/>
    <property type="evidence" value="ECO:0007669"/>
    <property type="project" value="UniProtKB-KW"/>
</dbReference>
<organism evidence="9">
    <name type="scientific">Thermosulfidibacter takaii</name>
    <dbReference type="NCBI Taxonomy" id="412593"/>
    <lineage>
        <taxon>Bacteria</taxon>
        <taxon>Pseudomonadati</taxon>
        <taxon>Thermosulfidibacterota</taxon>
        <taxon>Thermosulfidibacteria</taxon>
        <taxon>Thermosulfidibacterales</taxon>
        <taxon>Thermosulfidibacteraceae</taxon>
    </lineage>
</organism>
<evidence type="ECO:0000256" key="1">
    <source>
        <dbReference type="ARBA" id="ARBA00022485"/>
    </source>
</evidence>
<dbReference type="Pfam" id="PF04055">
    <property type="entry name" value="Radical_SAM"/>
    <property type="match status" value="1"/>
</dbReference>
<dbReference type="HAMAP" id="MF_00992">
    <property type="entry name" value="MqnC"/>
    <property type="match status" value="1"/>
</dbReference>
<feature type="domain" description="Radical SAM core" evidence="8">
    <location>
        <begin position="36"/>
        <end position="266"/>
    </location>
</feature>
<feature type="binding site" evidence="6">
    <location>
        <position position="57"/>
    </location>
    <ligand>
        <name>[4Fe-4S] cluster</name>
        <dbReference type="ChEBI" id="CHEBI:49883"/>
        <note>4Fe-4S-S-AdoMet</note>
    </ligand>
</feature>
<dbReference type="InterPro" id="IPR007197">
    <property type="entry name" value="rSAM"/>
</dbReference>
<accession>A0A7C0U6W7</accession>
<dbReference type="InterPro" id="IPR022431">
    <property type="entry name" value="Cyclic_DHFL_synthase_mqnC"/>
</dbReference>
<dbReference type="SUPFAM" id="SSF102114">
    <property type="entry name" value="Radical SAM enzymes"/>
    <property type="match status" value="1"/>
</dbReference>
<dbReference type="InterPro" id="IPR034405">
    <property type="entry name" value="F420"/>
</dbReference>
<dbReference type="PIRSF" id="PIRSF004762">
    <property type="entry name" value="CHP00423"/>
    <property type="match status" value="1"/>
</dbReference>
<dbReference type="SFLD" id="SFLDG01064">
    <property type="entry name" value="F420__menaquinone_cofactor_bio"/>
    <property type="match status" value="1"/>
</dbReference>
<evidence type="ECO:0000256" key="6">
    <source>
        <dbReference type="PIRSR" id="PIRSR004762-1"/>
    </source>
</evidence>
<dbReference type="SMART" id="SM00729">
    <property type="entry name" value="Elp3"/>
    <property type="match status" value="1"/>
</dbReference>
<dbReference type="AlphaFoldDB" id="A0A7C0U6W7"/>
<dbReference type="Proteomes" id="UP000885690">
    <property type="component" value="Unassembled WGS sequence"/>
</dbReference>
<dbReference type="GO" id="GO:0046872">
    <property type="term" value="F:metal ion binding"/>
    <property type="evidence" value="ECO:0007669"/>
    <property type="project" value="UniProtKB-KW"/>
</dbReference>
<keyword evidence="3" id="KW-0479">Metal-binding</keyword>
<feature type="binding site" evidence="7">
    <location>
        <position position="295"/>
    </location>
    <ligand>
        <name>(3R)-3-methyl-D-ornithine</name>
        <dbReference type="ChEBI" id="CHEBI:64642"/>
    </ligand>
</feature>
<evidence type="ECO:0000256" key="7">
    <source>
        <dbReference type="PIRSR" id="PIRSR004762-2"/>
    </source>
</evidence>
<dbReference type="NCBIfam" id="TIGR03699">
    <property type="entry name" value="menaquin_MqnC"/>
    <property type="match status" value="1"/>
</dbReference>
<dbReference type="InterPro" id="IPR006638">
    <property type="entry name" value="Elp3/MiaA/NifB-like_rSAM"/>
</dbReference>
<keyword evidence="5 6" id="KW-0411">Iron-sulfur</keyword>
<evidence type="ECO:0000313" key="9">
    <source>
        <dbReference type="EMBL" id="HDD53632.1"/>
    </source>
</evidence>
<evidence type="ECO:0000256" key="2">
    <source>
        <dbReference type="ARBA" id="ARBA00022691"/>
    </source>
</evidence>
<dbReference type="InterPro" id="IPR058240">
    <property type="entry name" value="rSAM_sf"/>
</dbReference>